<comment type="function">
    <text evidence="10">IGPS catalyzes the conversion of PRFAR and glutamine to IGP, AICAR and glutamate. The HisH subunit catalyzes the hydrolysis of glutamine to glutamate and ammonia as part of the synthesis of IGP and AICAR. The resulting ammonia molecule is channeled to the active site of HisF.</text>
</comment>
<keyword evidence="4 10" id="KW-0378">Hydrolase</keyword>
<keyword evidence="5 10" id="KW-0315">Glutamine amidotransferase</keyword>
<comment type="catalytic activity">
    <reaction evidence="8 10">
        <text>5-[(5-phospho-1-deoxy-D-ribulos-1-ylimino)methylamino]-1-(5-phospho-beta-D-ribosyl)imidazole-4-carboxamide + L-glutamine = D-erythro-1-(imidazol-4-yl)glycerol 3-phosphate + 5-amino-1-(5-phospho-beta-D-ribosyl)imidazole-4-carboxamide + L-glutamate + H(+)</text>
        <dbReference type="Rhea" id="RHEA:24793"/>
        <dbReference type="ChEBI" id="CHEBI:15378"/>
        <dbReference type="ChEBI" id="CHEBI:29985"/>
        <dbReference type="ChEBI" id="CHEBI:58278"/>
        <dbReference type="ChEBI" id="CHEBI:58359"/>
        <dbReference type="ChEBI" id="CHEBI:58475"/>
        <dbReference type="ChEBI" id="CHEBI:58525"/>
        <dbReference type="EC" id="4.3.2.10"/>
    </reaction>
</comment>
<dbReference type="InterPro" id="IPR010139">
    <property type="entry name" value="Imidazole-glycPsynth_HisH"/>
</dbReference>
<dbReference type="PROSITE" id="PS51273">
    <property type="entry name" value="GATASE_TYPE_1"/>
    <property type="match status" value="1"/>
</dbReference>
<gene>
    <name evidence="10 12" type="primary">hisH</name>
    <name evidence="12" type="ORF">V3391_03125</name>
</gene>
<comment type="subcellular location">
    <subcellularLocation>
        <location evidence="10">Cytoplasm</location>
    </subcellularLocation>
</comment>
<evidence type="ECO:0000256" key="7">
    <source>
        <dbReference type="ARBA" id="ARBA00023239"/>
    </source>
</evidence>
<dbReference type="Proteomes" id="UP001358324">
    <property type="component" value="Unassembled WGS sequence"/>
</dbReference>
<reference evidence="12 13" key="1">
    <citation type="submission" date="2024-01" db="EMBL/GenBank/DDBJ databases">
        <title>Novel species of the genus Luteimonas isolated from rivers.</title>
        <authorList>
            <person name="Lu H."/>
        </authorList>
    </citation>
    <scope>NUCLEOTIDE SEQUENCE [LARGE SCALE GENOMIC DNA]</scope>
    <source>
        <strain evidence="12 13">SMYT11W</strain>
    </source>
</reference>
<accession>A0ABU7WC48</accession>
<keyword evidence="3 10" id="KW-0028">Amino-acid biosynthesis</keyword>
<dbReference type="InterPro" id="IPR017926">
    <property type="entry name" value="GATASE"/>
</dbReference>
<evidence type="ECO:0000256" key="4">
    <source>
        <dbReference type="ARBA" id="ARBA00022801"/>
    </source>
</evidence>
<dbReference type="GO" id="GO:0016829">
    <property type="term" value="F:lyase activity"/>
    <property type="evidence" value="ECO:0007669"/>
    <property type="project" value="UniProtKB-KW"/>
</dbReference>
<name>A0ABU7WC48_9GAMM</name>
<dbReference type="SUPFAM" id="SSF52317">
    <property type="entry name" value="Class I glutamine amidotransferase-like"/>
    <property type="match status" value="1"/>
</dbReference>
<feature type="domain" description="Glutamine amidotransferase" evidence="11">
    <location>
        <begin position="5"/>
        <end position="194"/>
    </location>
</feature>
<organism evidence="12 13">
    <name type="scientific">Luteimonas flava</name>
    <dbReference type="NCBI Taxonomy" id="3115822"/>
    <lineage>
        <taxon>Bacteria</taxon>
        <taxon>Pseudomonadati</taxon>
        <taxon>Pseudomonadota</taxon>
        <taxon>Gammaproteobacteria</taxon>
        <taxon>Lysobacterales</taxon>
        <taxon>Lysobacteraceae</taxon>
        <taxon>Luteimonas</taxon>
    </lineage>
</organism>
<feature type="active site" description="Nucleophile" evidence="10">
    <location>
        <position position="78"/>
    </location>
</feature>
<dbReference type="InterPro" id="IPR029062">
    <property type="entry name" value="Class_I_gatase-like"/>
</dbReference>
<feature type="active site" evidence="10">
    <location>
        <position position="178"/>
    </location>
</feature>
<evidence type="ECO:0000313" key="12">
    <source>
        <dbReference type="EMBL" id="MEF3081200.1"/>
    </source>
</evidence>
<dbReference type="NCBIfam" id="TIGR01855">
    <property type="entry name" value="IMP_synth_hisH"/>
    <property type="match status" value="1"/>
</dbReference>
<dbReference type="RefSeq" id="WP_332076945.1">
    <property type="nucleotide sequence ID" value="NZ_JAZHBM010000001.1"/>
</dbReference>
<dbReference type="EC" id="4.3.2.10" evidence="10"/>
<evidence type="ECO:0000256" key="6">
    <source>
        <dbReference type="ARBA" id="ARBA00023102"/>
    </source>
</evidence>
<evidence type="ECO:0000256" key="5">
    <source>
        <dbReference type="ARBA" id="ARBA00022962"/>
    </source>
</evidence>
<keyword evidence="6 10" id="KW-0368">Histidine biosynthesis</keyword>
<evidence type="ECO:0000313" key="13">
    <source>
        <dbReference type="Proteomes" id="UP001358324"/>
    </source>
</evidence>
<proteinExistence type="inferred from homology"/>
<dbReference type="EMBL" id="JAZHBM010000001">
    <property type="protein sequence ID" value="MEF3081200.1"/>
    <property type="molecule type" value="Genomic_DNA"/>
</dbReference>
<evidence type="ECO:0000256" key="9">
    <source>
        <dbReference type="ARBA" id="ARBA00049534"/>
    </source>
</evidence>
<keyword evidence="10" id="KW-0963">Cytoplasm</keyword>
<comment type="pathway">
    <text evidence="1 10">Amino-acid biosynthesis; L-histidine biosynthesis; L-histidine from 5-phospho-alpha-D-ribose 1-diphosphate: step 5/9.</text>
</comment>
<dbReference type="PANTHER" id="PTHR42701:SF1">
    <property type="entry name" value="IMIDAZOLE GLYCEROL PHOSPHATE SYNTHASE SUBUNIT HISH"/>
    <property type="match status" value="1"/>
</dbReference>
<comment type="caution">
    <text evidence="12">The sequence shown here is derived from an EMBL/GenBank/DDBJ whole genome shotgun (WGS) entry which is preliminary data.</text>
</comment>
<evidence type="ECO:0000256" key="3">
    <source>
        <dbReference type="ARBA" id="ARBA00022605"/>
    </source>
</evidence>
<dbReference type="PANTHER" id="PTHR42701">
    <property type="entry name" value="IMIDAZOLE GLYCEROL PHOSPHATE SYNTHASE SUBUNIT HISH"/>
    <property type="match status" value="1"/>
</dbReference>
<dbReference type="HAMAP" id="MF_00278">
    <property type="entry name" value="HisH"/>
    <property type="match status" value="1"/>
</dbReference>
<dbReference type="CDD" id="cd01748">
    <property type="entry name" value="GATase1_IGP_Synthase"/>
    <property type="match status" value="1"/>
</dbReference>
<evidence type="ECO:0000259" key="11">
    <source>
        <dbReference type="Pfam" id="PF00117"/>
    </source>
</evidence>
<evidence type="ECO:0000256" key="8">
    <source>
        <dbReference type="ARBA" id="ARBA00047838"/>
    </source>
</evidence>
<dbReference type="PRINTS" id="PR00097">
    <property type="entry name" value="ANTSNTHASEII"/>
</dbReference>
<dbReference type="EC" id="3.5.1.2" evidence="10"/>
<protein>
    <recommendedName>
        <fullName evidence="10">Imidazole glycerol phosphate synthase subunit HisH</fullName>
        <ecNumber evidence="10">4.3.2.10</ecNumber>
    </recommendedName>
    <alternativeName>
        <fullName evidence="10">IGP synthase glutaminase subunit</fullName>
        <ecNumber evidence="10">3.5.1.2</ecNumber>
    </alternativeName>
    <alternativeName>
        <fullName evidence="10">IGP synthase subunit HisH</fullName>
    </alternativeName>
    <alternativeName>
        <fullName evidence="10">ImGP synthase subunit HisH</fullName>
        <shortName evidence="10">IGPS subunit HisH</shortName>
    </alternativeName>
</protein>
<keyword evidence="13" id="KW-1185">Reference proteome</keyword>
<comment type="subunit">
    <text evidence="2 10">Heterodimer of HisH and HisF.</text>
</comment>
<dbReference type="Pfam" id="PF00117">
    <property type="entry name" value="GATase"/>
    <property type="match status" value="1"/>
</dbReference>
<sequence>MTRVVIVDAGGANTGSVRYAFERLDIDAALVTDAASIRAADRVILPGVGTAAQVMARLQQLDLVEVLRTLERPLLGICVGMQLLFESSEEGEVAGLGLLPGRVSRLRGGPGLRVPHMGWSTLRATRPDALVEGVDGAQAYFVHSFAAPVTDDCVLAGDHGQAFAAAVRRGLIAGTQFHPERSAAVGARVLRNFLSPAFEA</sequence>
<feature type="active site" evidence="10">
    <location>
        <position position="180"/>
    </location>
</feature>
<evidence type="ECO:0000256" key="1">
    <source>
        <dbReference type="ARBA" id="ARBA00005091"/>
    </source>
</evidence>
<keyword evidence="7 10" id="KW-0456">Lyase</keyword>
<evidence type="ECO:0000256" key="2">
    <source>
        <dbReference type="ARBA" id="ARBA00011152"/>
    </source>
</evidence>
<comment type="catalytic activity">
    <reaction evidence="9 10">
        <text>L-glutamine + H2O = L-glutamate + NH4(+)</text>
        <dbReference type="Rhea" id="RHEA:15889"/>
        <dbReference type="ChEBI" id="CHEBI:15377"/>
        <dbReference type="ChEBI" id="CHEBI:28938"/>
        <dbReference type="ChEBI" id="CHEBI:29985"/>
        <dbReference type="ChEBI" id="CHEBI:58359"/>
        <dbReference type="EC" id="3.5.1.2"/>
    </reaction>
</comment>
<evidence type="ECO:0000256" key="10">
    <source>
        <dbReference type="HAMAP-Rule" id="MF_00278"/>
    </source>
</evidence>
<dbReference type="PIRSF" id="PIRSF000495">
    <property type="entry name" value="Amidotransf_hisH"/>
    <property type="match status" value="1"/>
</dbReference>
<dbReference type="Gene3D" id="3.40.50.880">
    <property type="match status" value="1"/>
</dbReference>